<dbReference type="Proteomes" id="UP001163321">
    <property type="component" value="Chromosome 6"/>
</dbReference>
<organism evidence="1 2">
    <name type="scientific">Peronosclerospora sorghi</name>
    <dbReference type="NCBI Taxonomy" id="230839"/>
    <lineage>
        <taxon>Eukaryota</taxon>
        <taxon>Sar</taxon>
        <taxon>Stramenopiles</taxon>
        <taxon>Oomycota</taxon>
        <taxon>Peronosporomycetes</taxon>
        <taxon>Peronosporales</taxon>
        <taxon>Peronosporaceae</taxon>
        <taxon>Peronosclerospora</taxon>
    </lineage>
</organism>
<gene>
    <name evidence="1" type="ORF">PsorP6_011012</name>
</gene>
<proteinExistence type="predicted"/>
<accession>A0ACC0VX54</accession>
<protein>
    <submittedName>
        <fullName evidence="1">Uncharacterized protein</fullName>
    </submittedName>
</protein>
<comment type="caution">
    <text evidence="1">The sequence shown here is derived from an EMBL/GenBank/DDBJ whole genome shotgun (WGS) entry which is preliminary data.</text>
</comment>
<reference evidence="1 2" key="1">
    <citation type="journal article" date="2022" name="bioRxiv">
        <title>The genome of the oomycete Peronosclerospora sorghi, a cosmopolitan pathogen of maize and sorghum, is inflated with dispersed pseudogenes.</title>
        <authorList>
            <person name="Fletcher K."/>
            <person name="Martin F."/>
            <person name="Isakeit T."/>
            <person name="Cavanaugh K."/>
            <person name="Magill C."/>
            <person name="Michelmore R."/>
        </authorList>
    </citation>
    <scope>NUCLEOTIDE SEQUENCE [LARGE SCALE GENOMIC DNA]</scope>
    <source>
        <strain evidence="1">P6</strain>
    </source>
</reference>
<evidence type="ECO:0000313" key="1">
    <source>
        <dbReference type="EMBL" id="KAI9910505.1"/>
    </source>
</evidence>
<dbReference type="EMBL" id="CM047585">
    <property type="protein sequence ID" value="KAI9910505.1"/>
    <property type="molecule type" value="Genomic_DNA"/>
</dbReference>
<sequence length="287" mass="31964">MRPASLLLLYALASSCTPQAHAHGLGVVPFIQSNPARLTRVLRARHVGTESFEEERAGGSLDRINTLVRNTFKDLSDEAVNAIAIVHKRALESAHSKGNLYVKERGKPRAPEAYRLTQDVERANQAKRGDIKLTAGGVIYRKDGNKYEYLLIGSSNSEKLKFLLPRGGQLINEEEAHAAMREMIEEAGVLVKLEHRLKDAHQENSIFQPFVAQVALEYNDYAENARRRVWVSEADARKMLLKGNEEMLPVFEEGVKKIKASSSPNPDLVKKKLPHLDPADLEALAAI</sequence>
<name>A0ACC0VX54_9STRA</name>
<evidence type="ECO:0000313" key="2">
    <source>
        <dbReference type="Proteomes" id="UP001163321"/>
    </source>
</evidence>
<keyword evidence="2" id="KW-1185">Reference proteome</keyword>